<protein>
    <recommendedName>
        <fullName evidence="4">ECF transporter S component</fullName>
    </recommendedName>
</protein>
<feature type="transmembrane region" description="Helical" evidence="1">
    <location>
        <begin position="38"/>
        <end position="56"/>
    </location>
</feature>
<feature type="transmembrane region" description="Helical" evidence="1">
    <location>
        <begin position="149"/>
        <end position="167"/>
    </location>
</feature>
<dbReference type="Proteomes" id="UP000004594">
    <property type="component" value="Unassembled WGS sequence"/>
</dbReference>
<evidence type="ECO:0008006" key="4">
    <source>
        <dbReference type="Google" id="ProtNLM"/>
    </source>
</evidence>
<dbReference type="GO" id="GO:0016020">
    <property type="term" value="C:membrane"/>
    <property type="evidence" value="ECO:0007669"/>
    <property type="project" value="InterPro"/>
</dbReference>
<accession>E4L997</accession>
<name>E4L997_9FIRM</name>
<evidence type="ECO:0000313" key="3">
    <source>
        <dbReference type="Proteomes" id="UP000004594"/>
    </source>
</evidence>
<reference evidence="2 3" key="1">
    <citation type="submission" date="2010-11" db="EMBL/GenBank/DDBJ databases">
        <authorList>
            <person name="Durkin A.S."/>
            <person name="Madupu R."/>
            <person name="Torralba M."/>
            <person name="Gillis M."/>
            <person name="Methe B."/>
            <person name="Sutton G."/>
            <person name="Nelson K.E."/>
        </authorList>
    </citation>
    <scope>NUCLEOTIDE SEQUENCE [LARGE SCALE GENOMIC DNA]</scope>
    <source>
        <strain evidence="2 3">UPII 345-E</strain>
    </source>
</reference>
<dbReference type="AlphaFoldDB" id="E4L997"/>
<dbReference type="eggNOG" id="COG4720">
    <property type="taxonomic scope" value="Bacteria"/>
</dbReference>
<evidence type="ECO:0000256" key="1">
    <source>
        <dbReference type="SAM" id="Phobius"/>
    </source>
</evidence>
<dbReference type="Gene3D" id="1.10.1760.20">
    <property type="match status" value="1"/>
</dbReference>
<proteinExistence type="predicted"/>
<gene>
    <name evidence="2" type="ORF">HMPREF9220_0320</name>
</gene>
<keyword evidence="1" id="KW-0472">Membrane</keyword>
<dbReference type="EMBL" id="AENT01000024">
    <property type="protein sequence ID" value="EFR42569.1"/>
    <property type="molecule type" value="Genomic_DNA"/>
</dbReference>
<organism evidence="2 3">
    <name type="scientific">Dialister micraerophilus UPII 345-E</name>
    <dbReference type="NCBI Taxonomy" id="910314"/>
    <lineage>
        <taxon>Bacteria</taxon>
        <taxon>Bacillati</taxon>
        <taxon>Bacillota</taxon>
        <taxon>Negativicutes</taxon>
        <taxon>Veillonellales</taxon>
        <taxon>Veillonellaceae</taxon>
        <taxon>Dialister</taxon>
    </lineage>
</organism>
<feature type="transmembrane region" description="Helical" evidence="1">
    <location>
        <begin position="12"/>
        <end position="32"/>
    </location>
</feature>
<dbReference type="Pfam" id="PF07155">
    <property type="entry name" value="ECF-ribofla_trS"/>
    <property type="match status" value="1"/>
</dbReference>
<dbReference type="InterPro" id="IPR009825">
    <property type="entry name" value="ECF_substrate-spec-like"/>
</dbReference>
<comment type="caution">
    <text evidence="2">The sequence shown here is derived from an EMBL/GenBank/DDBJ whole genome shotgun (WGS) entry which is preliminary data.</text>
</comment>
<keyword evidence="1" id="KW-1133">Transmembrane helix</keyword>
<feature type="transmembrane region" description="Helical" evidence="1">
    <location>
        <begin position="116"/>
        <end position="137"/>
    </location>
</feature>
<dbReference type="RefSeq" id="WP_007554850.1">
    <property type="nucleotide sequence ID" value="NZ_AENT01000024.1"/>
</dbReference>
<dbReference type="OrthoDB" id="411368at2"/>
<keyword evidence="1" id="KW-0812">Transmembrane</keyword>
<sequence>MDNFSDKSEISSTRVMVMAALWAAIVFCMTMFPKVPIPLGYMNLGTTTIFLSIFFLRRHEACLAGAVGSCLADLIGGFPIWIIPTAVVKFAVAFAVYTVMKIVYREGRFWISSALAFIAGSAASVIGYTFFGVFLFGGFEASLQQVPGLAIEGVMSTVVALVVCGFLKARLSLKI</sequence>
<evidence type="ECO:0000313" key="2">
    <source>
        <dbReference type="EMBL" id="EFR42569.1"/>
    </source>
</evidence>